<accession>A0ACC5QY19</accession>
<reference evidence="1" key="1">
    <citation type="submission" date="2021-01" db="EMBL/GenBank/DDBJ databases">
        <authorList>
            <person name="Sun Q."/>
        </authorList>
    </citation>
    <scope>NUCLEOTIDE SEQUENCE</scope>
    <source>
        <strain evidence="1">YIM B02566</strain>
    </source>
</reference>
<evidence type="ECO:0000313" key="1">
    <source>
        <dbReference type="EMBL" id="MBK1865259.1"/>
    </source>
</evidence>
<sequence>MTEREFSPPLIWLKAFEAAARHASFTLAAAELGLTQAAVSQQIKALESRLGATLFHRQQRGVALTPEGSAYLPHIQQAFAGLARSTQELFGRRSRPTLTILSPISFAALWLAPRLPVLEREAEGLAIDITTMHTPDHYGASTAVFDIRFGLGDWPGRTAYRLTTERLTPVAAPAVLKTGRKPAPDIWQRLPLLAVHGAREMWPDWFALSGEPPRGVARYRFDSFIAAMGAAEAGAGILLGSRPLIDGALRRRSLVTLSSFELPSTAGHFLTHAAGRKLSPAETAFLTALTRAAAPVLV</sequence>
<keyword evidence="2" id="KW-1185">Reference proteome</keyword>
<gene>
    <name evidence="1" type="ORF">JHL16_02760</name>
</gene>
<protein>
    <submittedName>
        <fullName evidence="1">LysR family transcriptional regulator</fullName>
    </submittedName>
</protein>
<dbReference type="Proteomes" id="UP000616151">
    <property type="component" value="Unassembled WGS sequence"/>
</dbReference>
<comment type="caution">
    <text evidence="1">The sequence shown here is derived from an EMBL/GenBank/DDBJ whole genome shotgun (WGS) entry which is preliminary data.</text>
</comment>
<proteinExistence type="predicted"/>
<evidence type="ECO:0000313" key="2">
    <source>
        <dbReference type="Proteomes" id="UP000616151"/>
    </source>
</evidence>
<dbReference type="EMBL" id="JAENHL010000004">
    <property type="protein sequence ID" value="MBK1865259.1"/>
    <property type="molecule type" value="Genomic_DNA"/>
</dbReference>
<organism evidence="1 2">
    <name type="scientific">Taklimakanibacter albus</name>
    <dbReference type="NCBI Taxonomy" id="2800327"/>
    <lineage>
        <taxon>Bacteria</taxon>
        <taxon>Pseudomonadati</taxon>
        <taxon>Pseudomonadota</taxon>
        <taxon>Alphaproteobacteria</taxon>
        <taxon>Hyphomicrobiales</taxon>
        <taxon>Aestuariivirgaceae</taxon>
        <taxon>Taklimakanibacter</taxon>
    </lineage>
</organism>
<name>A0ACC5QY19_9HYPH</name>